<dbReference type="AlphaFoldDB" id="A0A8T9BPP8"/>
<dbReference type="EMBL" id="QGMK01003774">
    <property type="protein sequence ID" value="TVY51650.1"/>
    <property type="molecule type" value="Genomic_DNA"/>
</dbReference>
<keyword evidence="2" id="KW-1185">Reference proteome</keyword>
<accession>A0A8T9BPP8</accession>
<dbReference type="Proteomes" id="UP000469558">
    <property type="component" value="Unassembled WGS sequence"/>
</dbReference>
<feature type="non-terminal residue" evidence="1">
    <location>
        <position position="1"/>
    </location>
</feature>
<name>A0A8T9BPP8_9HELO</name>
<proteinExistence type="predicted"/>
<gene>
    <name evidence="1" type="ORF">LSUE1_G010163</name>
</gene>
<protein>
    <submittedName>
        <fullName evidence="1">Uncharacterized protein</fullName>
    </submittedName>
</protein>
<dbReference type="OrthoDB" id="4509278at2759"/>
<evidence type="ECO:0000313" key="1">
    <source>
        <dbReference type="EMBL" id="TVY51650.1"/>
    </source>
</evidence>
<reference evidence="1 2" key="1">
    <citation type="submission" date="2018-05" db="EMBL/GenBank/DDBJ databases">
        <title>Genome sequencing and assembly of the regulated plant pathogen Lachnellula willkommii and related sister species for the development of diagnostic species identification markers.</title>
        <authorList>
            <person name="Giroux E."/>
            <person name="Bilodeau G."/>
        </authorList>
    </citation>
    <scope>NUCLEOTIDE SEQUENCE [LARGE SCALE GENOMIC DNA]</scope>
    <source>
        <strain evidence="1 2">CBS 268.59</strain>
    </source>
</reference>
<organism evidence="1 2">
    <name type="scientific">Lachnellula suecica</name>
    <dbReference type="NCBI Taxonomy" id="602035"/>
    <lineage>
        <taxon>Eukaryota</taxon>
        <taxon>Fungi</taxon>
        <taxon>Dikarya</taxon>
        <taxon>Ascomycota</taxon>
        <taxon>Pezizomycotina</taxon>
        <taxon>Leotiomycetes</taxon>
        <taxon>Helotiales</taxon>
        <taxon>Lachnaceae</taxon>
        <taxon>Lachnellula</taxon>
    </lineage>
</organism>
<evidence type="ECO:0000313" key="2">
    <source>
        <dbReference type="Proteomes" id="UP000469558"/>
    </source>
</evidence>
<sequence length="149" mass="15650">RPLDNTETFPSNPLSISQISSSSIDIPSQCTIHAVDYTPALVLISPGLWNVGPPQTIVSIKCTGAPSPPGTIEVEFDGAADAKYSLTVPLDGTTVYTNNVLSISNIITDYPNIAACDIKYVDFPAALVNTAPNTWAVGPPQTVESISCT</sequence>
<comment type="caution">
    <text evidence="1">The sequence shown here is derived from an EMBL/GenBank/DDBJ whole genome shotgun (WGS) entry which is preliminary data.</text>
</comment>